<evidence type="ECO:0000313" key="3">
    <source>
        <dbReference type="EMBL" id="MBG0740452.1"/>
    </source>
</evidence>
<evidence type="ECO:0000313" key="4">
    <source>
        <dbReference type="Proteomes" id="UP000655366"/>
    </source>
</evidence>
<comment type="caution">
    <text evidence="3">The sequence shown here is derived from an EMBL/GenBank/DDBJ whole genome shotgun (WGS) entry which is preliminary data.</text>
</comment>
<keyword evidence="4" id="KW-1185">Reference proteome</keyword>
<dbReference type="InterPro" id="IPR005531">
    <property type="entry name" value="Asp23"/>
</dbReference>
<proteinExistence type="inferred from homology"/>
<reference evidence="3 4" key="1">
    <citation type="submission" date="2020-11" db="EMBL/GenBank/DDBJ databases">
        <title>Arthrobacter antarcticus sp. nov., isolated from Antarctic Soil.</title>
        <authorList>
            <person name="Li J."/>
        </authorList>
    </citation>
    <scope>NUCLEOTIDE SEQUENCE [LARGE SCALE GENOMIC DNA]</scope>
    <source>
        <strain evidence="3 4">Z1-20</strain>
    </source>
</reference>
<dbReference type="AlphaFoldDB" id="A0A931CKW5"/>
<evidence type="ECO:0000256" key="1">
    <source>
        <dbReference type="ARBA" id="ARBA00005721"/>
    </source>
</evidence>
<dbReference type="Pfam" id="PF03780">
    <property type="entry name" value="Asp23"/>
    <property type="match status" value="1"/>
</dbReference>
<organism evidence="3 4">
    <name type="scientific">Arthrobacter terrae</name>
    <dbReference type="NCBI Taxonomy" id="2935737"/>
    <lineage>
        <taxon>Bacteria</taxon>
        <taxon>Bacillati</taxon>
        <taxon>Actinomycetota</taxon>
        <taxon>Actinomycetes</taxon>
        <taxon>Micrococcales</taxon>
        <taxon>Micrococcaceae</taxon>
        <taxon>Arthrobacter</taxon>
    </lineage>
</organism>
<dbReference type="EMBL" id="JADNYM010000017">
    <property type="protein sequence ID" value="MBG0740452.1"/>
    <property type="molecule type" value="Genomic_DNA"/>
</dbReference>
<sequence length="147" mass="15306">MNRQGAHQLPPTAAEDAASGSYGGGDDDIGSRGHTVLANRVIEKIAGQVANDESSAGGSSGGFLGIGAHADLSARPKASVELNGNIATVSVEVGLLYPVPLRRATEDLRQRIRGRVTELTGVEVRQVDIKVAWLTSEGAAPGRRRLL</sequence>
<dbReference type="Proteomes" id="UP000655366">
    <property type="component" value="Unassembled WGS sequence"/>
</dbReference>
<name>A0A931CKW5_9MICC</name>
<evidence type="ECO:0000256" key="2">
    <source>
        <dbReference type="SAM" id="MobiDB-lite"/>
    </source>
</evidence>
<accession>A0A931CKW5</accession>
<protein>
    <submittedName>
        <fullName evidence="3">Asp23/Gls24 family envelope stress response protein</fullName>
    </submittedName>
</protein>
<dbReference type="RefSeq" id="WP_196397383.1">
    <property type="nucleotide sequence ID" value="NZ_JADNYM010000017.1"/>
</dbReference>
<feature type="region of interest" description="Disordered" evidence="2">
    <location>
        <begin position="1"/>
        <end position="31"/>
    </location>
</feature>
<comment type="similarity">
    <text evidence="1">Belongs to the asp23 family.</text>
</comment>
<gene>
    <name evidence="3" type="ORF">IV500_13780</name>
</gene>